<organism evidence="1 2">
    <name type="scientific">Trichothecium roseum</name>
    <dbReference type="NCBI Taxonomy" id="47278"/>
    <lineage>
        <taxon>Eukaryota</taxon>
        <taxon>Fungi</taxon>
        <taxon>Dikarya</taxon>
        <taxon>Ascomycota</taxon>
        <taxon>Pezizomycotina</taxon>
        <taxon>Sordariomycetes</taxon>
        <taxon>Hypocreomycetidae</taxon>
        <taxon>Hypocreales</taxon>
        <taxon>Hypocreales incertae sedis</taxon>
        <taxon>Trichothecium</taxon>
    </lineage>
</organism>
<accession>A0ACC0UPY1</accession>
<sequence>MERLESSLPFLEAIEHLKNLPRAGWCQRKIPNPENVANHMYQMQWFCKLHPDLSTKELERAIFMCSTHDIGEVTAGDITPADGIKPEEKHMREQLGVEYLCCLLQSSTAELASKMMDCWLEYERGTTRVARIVHQVDKLECLHQAFIYRKRYGRGYNLEDFQGLRAKIEDAWLSKEADRILADWAKLDDQQTLPIIFVIGGPGVGKGTLCTPLSNEIDYEHISVGDLLREEQKKPGSPYASFIAKSIRLSITIPPIITMRLLQNKIEAIGDKSKGILIDGFPRSIEQAVTFEEQVSSNYSTIYLRCSTDILRTRVTERAQFSDRADDDPATFQKRIDSFEATNQLIVDHLSKNRLLNVDASGKIDEVYSSVREFLKDQA</sequence>
<dbReference type="Proteomes" id="UP001163324">
    <property type="component" value="Chromosome 11"/>
</dbReference>
<protein>
    <submittedName>
        <fullName evidence="1">Uncharacterized protein</fullName>
    </submittedName>
</protein>
<evidence type="ECO:0000313" key="1">
    <source>
        <dbReference type="EMBL" id="KAI9896002.1"/>
    </source>
</evidence>
<evidence type="ECO:0000313" key="2">
    <source>
        <dbReference type="Proteomes" id="UP001163324"/>
    </source>
</evidence>
<keyword evidence="2" id="KW-1185">Reference proteome</keyword>
<proteinExistence type="predicted"/>
<comment type="caution">
    <text evidence="1">The sequence shown here is derived from an EMBL/GenBank/DDBJ whole genome shotgun (WGS) entry which is preliminary data.</text>
</comment>
<reference evidence="1" key="1">
    <citation type="submission" date="2022-10" db="EMBL/GenBank/DDBJ databases">
        <title>Complete Genome of Trichothecium roseum strain YXFP-22015, a Plant Pathogen Isolated from Citrus.</title>
        <authorList>
            <person name="Wang Y."/>
            <person name="Zhu L."/>
        </authorList>
    </citation>
    <scope>NUCLEOTIDE SEQUENCE</scope>
    <source>
        <strain evidence="1">YXFP-22015</strain>
    </source>
</reference>
<gene>
    <name evidence="1" type="ORF">N3K66_009071</name>
</gene>
<dbReference type="EMBL" id="CM047950">
    <property type="protein sequence ID" value="KAI9896002.1"/>
    <property type="molecule type" value="Genomic_DNA"/>
</dbReference>
<name>A0ACC0UPY1_9HYPO</name>